<dbReference type="Proteomes" id="UP001062846">
    <property type="component" value="Chromosome 10"/>
</dbReference>
<gene>
    <name evidence="1" type="ORF">RHMOL_Rhmol10G0024200</name>
</gene>
<protein>
    <submittedName>
        <fullName evidence="1">Uncharacterized protein</fullName>
    </submittedName>
</protein>
<evidence type="ECO:0000313" key="1">
    <source>
        <dbReference type="EMBL" id="KAI8533630.1"/>
    </source>
</evidence>
<reference evidence="1" key="1">
    <citation type="submission" date="2022-02" db="EMBL/GenBank/DDBJ databases">
        <title>Plant Genome Project.</title>
        <authorList>
            <person name="Zhang R.-G."/>
        </authorList>
    </citation>
    <scope>NUCLEOTIDE SEQUENCE</scope>
    <source>
        <strain evidence="1">AT1</strain>
    </source>
</reference>
<proteinExistence type="predicted"/>
<organism evidence="1 2">
    <name type="scientific">Rhododendron molle</name>
    <name type="common">Chinese azalea</name>
    <name type="synonym">Azalea mollis</name>
    <dbReference type="NCBI Taxonomy" id="49168"/>
    <lineage>
        <taxon>Eukaryota</taxon>
        <taxon>Viridiplantae</taxon>
        <taxon>Streptophyta</taxon>
        <taxon>Embryophyta</taxon>
        <taxon>Tracheophyta</taxon>
        <taxon>Spermatophyta</taxon>
        <taxon>Magnoliopsida</taxon>
        <taxon>eudicotyledons</taxon>
        <taxon>Gunneridae</taxon>
        <taxon>Pentapetalae</taxon>
        <taxon>asterids</taxon>
        <taxon>Ericales</taxon>
        <taxon>Ericaceae</taxon>
        <taxon>Ericoideae</taxon>
        <taxon>Rhodoreae</taxon>
        <taxon>Rhododendron</taxon>
    </lineage>
</organism>
<dbReference type="EMBL" id="CM046397">
    <property type="protein sequence ID" value="KAI8533630.1"/>
    <property type="molecule type" value="Genomic_DNA"/>
</dbReference>
<comment type="caution">
    <text evidence="1">The sequence shown here is derived from an EMBL/GenBank/DDBJ whole genome shotgun (WGS) entry which is preliminary data.</text>
</comment>
<sequence>MADGYPPSSIGSQRMEHTSSAPSRLSRSSTHTMLKHHPSPLLYSHTESSFSSVEEPVLLRCGARSERLASAISVLDRFLLARFMVMLGQLVYFFSAFRFVVLPLVAILAIIALILLLYINLSNLELPIAIQIIVLAAGILTIMLLLPIYVFIIQSTQFVKVLKANIGGTLGRTYFITFQVKDRACSGSPILNFRAKVRTFKGQATVTFSAPEL</sequence>
<name>A0ACC0LY85_RHOML</name>
<evidence type="ECO:0000313" key="2">
    <source>
        <dbReference type="Proteomes" id="UP001062846"/>
    </source>
</evidence>
<keyword evidence="2" id="KW-1185">Reference proteome</keyword>
<accession>A0ACC0LY85</accession>